<dbReference type="GO" id="GO:0051499">
    <property type="term" value="F:D-aminoacyl-tRNA deacylase activity"/>
    <property type="evidence" value="ECO:0007669"/>
    <property type="project" value="InterPro"/>
</dbReference>
<proteinExistence type="predicted"/>
<dbReference type="InterPro" id="IPR003732">
    <property type="entry name" value="Daa-tRNA_deacyls_DTD"/>
</dbReference>
<organism evidence="1 2">
    <name type="scientific">Perkinsus olseni</name>
    <name type="common">Perkinsus atlanticus</name>
    <dbReference type="NCBI Taxonomy" id="32597"/>
    <lineage>
        <taxon>Eukaryota</taxon>
        <taxon>Sar</taxon>
        <taxon>Alveolata</taxon>
        <taxon>Perkinsozoa</taxon>
        <taxon>Perkinsea</taxon>
        <taxon>Perkinsida</taxon>
        <taxon>Perkinsidae</taxon>
        <taxon>Perkinsus</taxon>
    </lineage>
</organism>
<evidence type="ECO:0000313" key="1">
    <source>
        <dbReference type="EMBL" id="KAF4673900.1"/>
    </source>
</evidence>
<dbReference type="InterPro" id="IPR023509">
    <property type="entry name" value="DTD-like_sf"/>
</dbReference>
<dbReference type="SUPFAM" id="SSF69500">
    <property type="entry name" value="DTD-like"/>
    <property type="match status" value="1"/>
</dbReference>
<evidence type="ECO:0000313" key="2">
    <source>
        <dbReference type="Proteomes" id="UP000572268"/>
    </source>
</evidence>
<name>A0A7J6MRN8_PEROL</name>
<dbReference type="Gene3D" id="3.50.80.10">
    <property type="entry name" value="D-tyrosyl-tRNA(Tyr) deacylase"/>
    <property type="match status" value="1"/>
</dbReference>
<accession>A0A7J6MRN8</accession>
<dbReference type="Proteomes" id="UP000572268">
    <property type="component" value="Unassembled WGS sequence"/>
</dbReference>
<comment type="caution">
    <text evidence="1">The sequence shown here is derived from an EMBL/GenBank/DDBJ whole genome shotgun (WGS) entry which is preliminary data.</text>
</comment>
<dbReference type="EMBL" id="JABANN010000040">
    <property type="protein sequence ID" value="KAF4673900.1"/>
    <property type="molecule type" value="Genomic_DNA"/>
</dbReference>
<protein>
    <submittedName>
        <fullName evidence="1">D-tyrosyl-tRNA(Tyr) deacylase</fullName>
    </submittedName>
</protein>
<reference evidence="1 2" key="1">
    <citation type="submission" date="2020-04" db="EMBL/GenBank/DDBJ databases">
        <title>Perkinsus olseni comparative genomics.</title>
        <authorList>
            <person name="Bogema D.R."/>
        </authorList>
    </citation>
    <scope>NUCLEOTIDE SEQUENCE [LARGE SCALE GENOMIC DNA]</scope>
    <source>
        <strain evidence="1">ATCC PRA-31</strain>
    </source>
</reference>
<dbReference type="AlphaFoldDB" id="A0A7J6MRN8"/>
<sequence length="124" mass="13864">MFLATSFLVEISDLRTFLKRLSRMPCGVAVDEGVSSANEFSEWTKWNSDRAGGNKPDYRLAMGPGDAEPMYDEFVRRCRAEYGNAKGDTAVQIGIFGANPDQSPSLRYWVTEQCSENIIVAPMR</sequence>
<dbReference type="Pfam" id="PF02580">
    <property type="entry name" value="Tyr_Deacylase"/>
    <property type="match status" value="1"/>
</dbReference>
<dbReference type="GO" id="GO:0005737">
    <property type="term" value="C:cytoplasm"/>
    <property type="evidence" value="ECO:0007669"/>
    <property type="project" value="InterPro"/>
</dbReference>
<gene>
    <name evidence="1" type="primary">DTD1_1</name>
    <name evidence="1" type="ORF">FOL46_006308</name>
</gene>